<protein>
    <recommendedName>
        <fullName evidence="3">CBM-cenC domain-containing protein</fullName>
    </recommendedName>
</protein>
<gene>
    <name evidence="1" type="ORF">G6042_01790</name>
</gene>
<accession>A0ABX1QQB0</accession>
<dbReference type="Gene3D" id="2.60.120.260">
    <property type="entry name" value="Galactose-binding domain-like"/>
    <property type="match status" value="1"/>
</dbReference>
<evidence type="ECO:0000313" key="1">
    <source>
        <dbReference type="EMBL" id="NMH23996.1"/>
    </source>
</evidence>
<organism evidence="1 2">
    <name type="scientific">Flavobacterium solisilvae</name>
    <dbReference type="NCBI Taxonomy" id="1852019"/>
    <lineage>
        <taxon>Bacteria</taxon>
        <taxon>Pseudomonadati</taxon>
        <taxon>Bacteroidota</taxon>
        <taxon>Flavobacteriia</taxon>
        <taxon>Flavobacteriales</taxon>
        <taxon>Flavobacteriaceae</taxon>
        <taxon>Flavobacterium</taxon>
    </lineage>
</organism>
<dbReference type="SUPFAM" id="SSF49785">
    <property type="entry name" value="Galactose-binding domain-like"/>
    <property type="match status" value="1"/>
</dbReference>
<comment type="caution">
    <text evidence="1">The sequence shown here is derived from an EMBL/GenBank/DDBJ whole genome shotgun (WGS) entry which is preliminary data.</text>
</comment>
<proteinExistence type="predicted"/>
<dbReference type="InterPro" id="IPR008979">
    <property type="entry name" value="Galactose-bd-like_sf"/>
</dbReference>
<name>A0ABX1QQB0_9FLAO</name>
<dbReference type="EMBL" id="JAAMPT010000191">
    <property type="protein sequence ID" value="NMH23996.1"/>
    <property type="molecule type" value="Genomic_DNA"/>
</dbReference>
<keyword evidence="2" id="KW-1185">Reference proteome</keyword>
<dbReference type="Proteomes" id="UP000767947">
    <property type="component" value="Unassembled WGS sequence"/>
</dbReference>
<evidence type="ECO:0008006" key="3">
    <source>
        <dbReference type="Google" id="ProtNLM"/>
    </source>
</evidence>
<sequence>MKMRLRHPFEKAFLFILLFLTTVFNSNAQNILTNGDFETGGRGVGFLVHDYILINPLTGVSSPGTYARTTNPTLMNSTYITGGDHTTGSGNMLVIDGSILTSRFFWTTGNTGGAIGGFTPGSTYTFSYWIKSVSNAVTSDETTRANIGVFFVNANNVNPTTPNTLAPLPSEGWQKVSYSFVVAADNVMVRLRTMNSGMVGSDFAVDDFSITEGGLPLSGSFATINPTCPNATDGSITVTLSGGTFPYGTYNLTGITTQSNTTGILTD</sequence>
<reference evidence="1 2" key="1">
    <citation type="submission" date="2020-02" db="EMBL/GenBank/DDBJ databases">
        <title>Flavobacterium sp. genome.</title>
        <authorList>
            <person name="Jung H.S."/>
            <person name="Baek J.H."/>
            <person name="Jeon C.O."/>
        </authorList>
    </citation>
    <scope>NUCLEOTIDE SEQUENCE [LARGE SCALE GENOMIC DNA]</scope>
    <source>
        <strain evidence="1 2">SE-s27</strain>
    </source>
</reference>
<evidence type="ECO:0000313" key="2">
    <source>
        <dbReference type="Proteomes" id="UP000767947"/>
    </source>
</evidence>
<dbReference type="RefSeq" id="WP_169522548.1">
    <property type="nucleotide sequence ID" value="NZ_JAAMPT010000191.1"/>
</dbReference>